<comment type="cofactor">
    <cofactor evidence="9">
        <name>Zn(2+)</name>
        <dbReference type="ChEBI" id="CHEBI:29105"/>
    </cofactor>
    <text evidence="9">Binds 1 zinc ion per subunit.</text>
</comment>
<dbReference type="AlphaFoldDB" id="A0A0N5AYC5"/>
<keyword evidence="4" id="KW-0049">Antioxidant</keyword>
<sequence length="157" mass="16362">IKARAYVFKSSQDINQPLQSIGVIDFAQYGGYVRVNGTVSGLTPGQHGFHVHEKGDLGNGCLNAGAHFNPTEQTHGGQSDTVRHVGDLGNLNVDNSGIAHIEFDDSMIALYGPFSIVGRSIVIHESADDLGKGGTEASQTTGNSGARIGCGIIGITN</sequence>
<evidence type="ECO:0000256" key="9">
    <source>
        <dbReference type="RuleBase" id="RU000393"/>
    </source>
</evidence>
<name>A0A0N5AYC5_9BILA</name>
<reference evidence="12" key="1">
    <citation type="submission" date="2017-02" db="UniProtKB">
        <authorList>
            <consortium name="WormBaseParasite"/>
        </authorList>
    </citation>
    <scope>IDENTIFICATION</scope>
</reference>
<accession>A0A0N5AYC5</accession>
<dbReference type="Proteomes" id="UP000046393">
    <property type="component" value="Unplaced"/>
</dbReference>
<comment type="similarity">
    <text evidence="1 9">Belongs to the Cu-Zn superoxide dismutase family.</text>
</comment>
<dbReference type="InterPro" id="IPR036423">
    <property type="entry name" value="SOD-like_Cu/Zn_dom_sf"/>
</dbReference>
<evidence type="ECO:0000256" key="8">
    <source>
        <dbReference type="ARBA" id="ARBA00049204"/>
    </source>
</evidence>
<keyword evidence="11" id="KW-1185">Reference proteome</keyword>
<proteinExistence type="inferred from homology"/>
<dbReference type="WBParaSite" id="SMUV_0000996301-mRNA-1">
    <property type="protein sequence ID" value="SMUV_0000996301-mRNA-1"/>
    <property type="gene ID" value="SMUV_0000996301"/>
</dbReference>
<evidence type="ECO:0000256" key="4">
    <source>
        <dbReference type="ARBA" id="ARBA00022862"/>
    </source>
</evidence>
<dbReference type="CDD" id="cd00305">
    <property type="entry name" value="Cu-Zn_Superoxide_Dismutase"/>
    <property type="match status" value="1"/>
</dbReference>
<feature type="domain" description="Superoxide dismutase copper/zinc binding" evidence="10">
    <location>
        <begin position="22"/>
        <end position="153"/>
    </location>
</feature>
<keyword evidence="5 9" id="KW-0560">Oxidoreductase</keyword>
<keyword evidence="6 9" id="KW-0186">Copper</keyword>
<evidence type="ECO:0000256" key="2">
    <source>
        <dbReference type="ARBA" id="ARBA00022723"/>
    </source>
</evidence>
<keyword evidence="2 9" id="KW-0479">Metal-binding</keyword>
<evidence type="ECO:0000256" key="3">
    <source>
        <dbReference type="ARBA" id="ARBA00022833"/>
    </source>
</evidence>
<evidence type="ECO:0000313" key="12">
    <source>
        <dbReference type="WBParaSite" id="SMUV_0000996301-mRNA-1"/>
    </source>
</evidence>
<dbReference type="InterPro" id="IPR024134">
    <property type="entry name" value="SOD_Cu/Zn_/chaperone"/>
</dbReference>
<evidence type="ECO:0000256" key="1">
    <source>
        <dbReference type="ARBA" id="ARBA00010457"/>
    </source>
</evidence>
<dbReference type="PROSITE" id="PS00087">
    <property type="entry name" value="SOD_CU_ZN_1"/>
    <property type="match status" value="1"/>
</dbReference>
<evidence type="ECO:0000256" key="6">
    <source>
        <dbReference type="ARBA" id="ARBA00023008"/>
    </source>
</evidence>
<dbReference type="FunFam" id="2.60.40.200:FF:000003">
    <property type="entry name" value="Superoxide dismutase [Cu-Zn], chloroplastic"/>
    <property type="match status" value="1"/>
</dbReference>
<comment type="catalytic activity">
    <reaction evidence="8 9">
        <text>2 superoxide + 2 H(+) = H2O2 + O2</text>
        <dbReference type="Rhea" id="RHEA:20696"/>
        <dbReference type="ChEBI" id="CHEBI:15378"/>
        <dbReference type="ChEBI" id="CHEBI:15379"/>
        <dbReference type="ChEBI" id="CHEBI:16240"/>
        <dbReference type="ChEBI" id="CHEBI:18421"/>
        <dbReference type="EC" id="1.15.1.1"/>
    </reaction>
</comment>
<evidence type="ECO:0000259" key="10">
    <source>
        <dbReference type="Pfam" id="PF00080"/>
    </source>
</evidence>
<dbReference type="PRINTS" id="PR00068">
    <property type="entry name" value="CUZNDISMTASE"/>
</dbReference>
<dbReference type="InterPro" id="IPR001424">
    <property type="entry name" value="SOD_Cu_Zn_dom"/>
</dbReference>
<dbReference type="Gene3D" id="2.60.40.200">
    <property type="entry name" value="Superoxide dismutase, copper/zinc binding domain"/>
    <property type="match status" value="1"/>
</dbReference>
<protein>
    <recommendedName>
        <fullName evidence="9">Superoxide dismutase [Cu-Zn]</fullName>
        <ecNumber evidence="9">1.15.1.1</ecNumber>
    </recommendedName>
</protein>
<dbReference type="InterPro" id="IPR018152">
    <property type="entry name" value="SOD_Cu/Zn_BS"/>
</dbReference>
<evidence type="ECO:0000256" key="5">
    <source>
        <dbReference type="ARBA" id="ARBA00023002"/>
    </source>
</evidence>
<comment type="function">
    <text evidence="9">Destroys radicals which are normally produced within the cells and which are toxic to biological systems.</text>
</comment>
<evidence type="ECO:0000313" key="11">
    <source>
        <dbReference type="Proteomes" id="UP000046393"/>
    </source>
</evidence>
<dbReference type="PROSITE" id="PS00332">
    <property type="entry name" value="SOD_CU_ZN_2"/>
    <property type="match status" value="1"/>
</dbReference>
<dbReference type="PANTHER" id="PTHR10003">
    <property type="entry name" value="SUPEROXIDE DISMUTASE CU-ZN -RELATED"/>
    <property type="match status" value="1"/>
</dbReference>
<dbReference type="SUPFAM" id="SSF49329">
    <property type="entry name" value="Cu,Zn superoxide dismutase-like"/>
    <property type="match status" value="1"/>
</dbReference>
<dbReference type="STRING" id="451379.A0A0N5AYC5"/>
<dbReference type="GO" id="GO:0005507">
    <property type="term" value="F:copper ion binding"/>
    <property type="evidence" value="ECO:0007669"/>
    <property type="project" value="InterPro"/>
</dbReference>
<dbReference type="EC" id="1.15.1.1" evidence="9"/>
<dbReference type="Pfam" id="PF00080">
    <property type="entry name" value="Sod_Cu"/>
    <property type="match status" value="1"/>
</dbReference>
<organism evidence="11 12">
    <name type="scientific">Syphacia muris</name>
    <dbReference type="NCBI Taxonomy" id="451379"/>
    <lineage>
        <taxon>Eukaryota</taxon>
        <taxon>Metazoa</taxon>
        <taxon>Ecdysozoa</taxon>
        <taxon>Nematoda</taxon>
        <taxon>Chromadorea</taxon>
        <taxon>Rhabditida</taxon>
        <taxon>Spirurina</taxon>
        <taxon>Oxyuridomorpha</taxon>
        <taxon>Oxyuroidea</taxon>
        <taxon>Oxyuridae</taxon>
        <taxon>Syphacia</taxon>
    </lineage>
</organism>
<dbReference type="GO" id="GO:0004784">
    <property type="term" value="F:superoxide dismutase activity"/>
    <property type="evidence" value="ECO:0007669"/>
    <property type="project" value="UniProtKB-EC"/>
</dbReference>
<evidence type="ECO:0000256" key="7">
    <source>
        <dbReference type="ARBA" id="ARBA00023157"/>
    </source>
</evidence>
<keyword evidence="3 9" id="KW-0862">Zinc</keyword>
<keyword evidence="7" id="KW-1015">Disulfide bond</keyword>
<comment type="cofactor">
    <cofactor evidence="9">
        <name>Cu cation</name>
        <dbReference type="ChEBI" id="CHEBI:23378"/>
    </cofactor>
    <text evidence="9">Binds 1 copper ion per subunit.</text>
</comment>